<dbReference type="GO" id="GO:0003682">
    <property type="term" value="F:chromatin binding"/>
    <property type="evidence" value="ECO:0007669"/>
    <property type="project" value="TreeGrafter"/>
</dbReference>
<proteinExistence type="inferred from homology"/>
<keyword evidence="3" id="KW-0235">DNA replication</keyword>
<evidence type="ECO:0000256" key="6">
    <source>
        <dbReference type="SAM" id="MobiDB-lite"/>
    </source>
</evidence>
<dbReference type="Proteomes" id="UP000193922">
    <property type="component" value="Unassembled WGS sequence"/>
</dbReference>
<dbReference type="OrthoDB" id="10258882at2759"/>
<dbReference type="GO" id="GO:0031261">
    <property type="term" value="C:DNA replication preinitiation complex"/>
    <property type="evidence" value="ECO:0007669"/>
    <property type="project" value="TreeGrafter"/>
</dbReference>
<evidence type="ECO:0000256" key="1">
    <source>
        <dbReference type="ARBA" id="ARBA00004123"/>
    </source>
</evidence>
<evidence type="ECO:0000313" key="8">
    <source>
        <dbReference type="Proteomes" id="UP000193922"/>
    </source>
</evidence>
<accession>A0A1Y1VZI0</accession>
<keyword evidence="8" id="KW-1185">Reference proteome</keyword>
<dbReference type="Pfam" id="PF02724">
    <property type="entry name" value="CDC45"/>
    <property type="match status" value="1"/>
</dbReference>
<dbReference type="InterPro" id="IPR003874">
    <property type="entry name" value="CDC45"/>
</dbReference>
<keyword evidence="5" id="KW-0131">Cell cycle</keyword>
<dbReference type="GO" id="GO:0003697">
    <property type="term" value="F:single-stranded DNA binding"/>
    <property type="evidence" value="ECO:0007669"/>
    <property type="project" value="TreeGrafter"/>
</dbReference>
<dbReference type="GO" id="GO:0006270">
    <property type="term" value="P:DNA replication initiation"/>
    <property type="evidence" value="ECO:0007669"/>
    <property type="project" value="InterPro"/>
</dbReference>
<dbReference type="GeneID" id="63805163"/>
<comment type="caution">
    <text evidence="7">The sequence shown here is derived from an EMBL/GenBank/DDBJ whole genome shotgun (WGS) entry which is preliminary data.</text>
</comment>
<name>A0A1Y1VZI0_9FUNG</name>
<feature type="region of interest" description="Disordered" evidence="6">
    <location>
        <begin position="145"/>
        <end position="193"/>
    </location>
</feature>
<gene>
    <name evidence="7" type="ORF">DL89DRAFT_269987</name>
</gene>
<dbReference type="GO" id="GO:0000727">
    <property type="term" value="P:double-strand break repair via break-induced replication"/>
    <property type="evidence" value="ECO:0007669"/>
    <property type="project" value="TreeGrafter"/>
</dbReference>
<feature type="compositionally biased region" description="Basic and acidic residues" evidence="6">
    <location>
        <begin position="180"/>
        <end position="193"/>
    </location>
</feature>
<dbReference type="PANTHER" id="PTHR10507">
    <property type="entry name" value="CDC45-RELATED PROTEIN"/>
    <property type="match status" value="1"/>
</dbReference>
<evidence type="ECO:0000313" key="7">
    <source>
        <dbReference type="EMBL" id="ORX66426.1"/>
    </source>
</evidence>
<dbReference type="STRING" id="61395.A0A1Y1VZI0"/>
<dbReference type="EMBL" id="MCFD01000015">
    <property type="protein sequence ID" value="ORX66426.1"/>
    <property type="molecule type" value="Genomic_DNA"/>
</dbReference>
<dbReference type="RefSeq" id="XP_040740414.1">
    <property type="nucleotide sequence ID" value="XM_040888515.1"/>
</dbReference>
<sequence>MVYVPSTRYEDAYRRIQESSLGGGCTVLLFVSMDADALCAARILISLLKTDTIAHKVVPVSNYSDITHANQTLIESSMQIKSVVFVNCGGMVDIQDYVTLRDDLAVVVIDSHRPFNLYNMYWNDQVLCLDDGDIDKNSELRDAFEEIEFGDNPDEDAADSDGSRKRGSDALSDDEDDYDDLGRKRNKTGMDPDEFIRVQKEKAEMRDKRRHYQAVIQAYYAQGSYYGESCAVSVFRLAEQLGRPVTLDLAWWAIVGTTSQFLLQQIDAEGYALVVKKMNETVRRISTTAPAEDTAQSSEQLRSEASMLDSQLDNAFNPHLESVPEEDDLAYQMALAGADNAAQLGKLTSSTHIAQRKAISESKELRFVLLRHWSLDSAMRFSPYVATRLGTWSSRGRSRFDLLLARLGLSKAEAREPYVHLDPELKKQLYRRIGQVGADYDMADATYSGFVRDYGWRKAPVSAADMVLAVLALLQCGPSELTEEASTTEGFYAAYDSLSQFPLLKRGIEHAQSLQRLIISQGVSMLERRSVKTLRTFRLAVLSDSDPVFSHPFALRQLALFLMQTLRERSKTAHARLPFVIAAPVPKTSEDADRLLVLGITPLDYSTGKERGSLYSGDSRNHFGMVFEEIAAEVKAEVRMGFFDSSALEIRRGDMSAFAERLRRHL</sequence>
<evidence type="ECO:0000256" key="5">
    <source>
        <dbReference type="ARBA" id="ARBA00023306"/>
    </source>
</evidence>
<feature type="compositionally biased region" description="Acidic residues" evidence="6">
    <location>
        <begin position="145"/>
        <end position="159"/>
    </location>
</feature>
<reference evidence="7 8" key="1">
    <citation type="submission" date="2016-07" db="EMBL/GenBank/DDBJ databases">
        <title>Pervasive Adenine N6-methylation of Active Genes in Fungi.</title>
        <authorList>
            <consortium name="DOE Joint Genome Institute"/>
            <person name="Mondo S.J."/>
            <person name="Dannebaum R.O."/>
            <person name="Kuo R.C."/>
            <person name="Labutti K."/>
            <person name="Haridas S."/>
            <person name="Kuo A."/>
            <person name="Salamov A."/>
            <person name="Ahrendt S.R."/>
            <person name="Lipzen A."/>
            <person name="Sullivan W."/>
            <person name="Andreopoulos W.B."/>
            <person name="Clum A."/>
            <person name="Lindquist E."/>
            <person name="Daum C."/>
            <person name="Ramamoorthy G.K."/>
            <person name="Gryganskyi A."/>
            <person name="Culley D."/>
            <person name="Magnuson J.K."/>
            <person name="James T.Y."/>
            <person name="O'Malley M.A."/>
            <person name="Stajich J.E."/>
            <person name="Spatafora J.W."/>
            <person name="Visel A."/>
            <person name="Grigoriev I.V."/>
        </authorList>
    </citation>
    <scope>NUCLEOTIDE SEQUENCE [LARGE SCALE GENOMIC DNA]</scope>
    <source>
        <strain evidence="7 8">ATCC 12442</strain>
    </source>
</reference>
<dbReference type="GO" id="GO:0003688">
    <property type="term" value="F:DNA replication origin binding"/>
    <property type="evidence" value="ECO:0007669"/>
    <property type="project" value="TreeGrafter"/>
</dbReference>
<dbReference type="PANTHER" id="PTHR10507:SF0">
    <property type="entry name" value="CELL DIVISION CONTROL PROTEIN 45 HOMOLOG"/>
    <property type="match status" value="1"/>
</dbReference>
<comment type="subcellular location">
    <subcellularLocation>
        <location evidence="1">Nucleus</location>
    </subcellularLocation>
</comment>
<protein>
    <submittedName>
        <fullName evidence="7">CDC45-like protein</fullName>
    </submittedName>
</protein>
<comment type="similarity">
    <text evidence="2">Belongs to the CDC45 family.</text>
</comment>
<keyword evidence="4" id="KW-0539">Nucleus</keyword>
<dbReference type="AlphaFoldDB" id="A0A1Y1VZI0"/>
<evidence type="ECO:0000256" key="2">
    <source>
        <dbReference type="ARBA" id="ARBA00010727"/>
    </source>
</evidence>
<organism evidence="7 8">
    <name type="scientific">Linderina pennispora</name>
    <dbReference type="NCBI Taxonomy" id="61395"/>
    <lineage>
        <taxon>Eukaryota</taxon>
        <taxon>Fungi</taxon>
        <taxon>Fungi incertae sedis</taxon>
        <taxon>Zoopagomycota</taxon>
        <taxon>Kickxellomycotina</taxon>
        <taxon>Kickxellomycetes</taxon>
        <taxon>Kickxellales</taxon>
        <taxon>Kickxellaceae</taxon>
        <taxon>Linderina</taxon>
    </lineage>
</organism>
<evidence type="ECO:0000256" key="3">
    <source>
        <dbReference type="ARBA" id="ARBA00022705"/>
    </source>
</evidence>
<evidence type="ECO:0000256" key="4">
    <source>
        <dbReference type="ARBA" id="ARBA00023242"/>
    </source>
</evidence>
<dbReference type="GO" id="GO:1902977">
    <property type="term" value="P:mitotic DNA replication preinitiation complex assembly"/>
    <property type="evidence" value="ECO:0007669"/>
    <property type="project" value="TreeGrafter"/>
</dbReference>